<dbReference type="Proteomes" id="UP001151760">
    <property type="component" value="Unassembled WGS sequence"/>
</dbReference>
<reference evidence="1" key="2">
    <citation type="submission" date="2022-01" db="EMBL/GenBank/DDBJ databases">
        <authorList>
            <person name="Yamashiro T."/>
            <person name="Shiraishi A."/>
            <person name="Satake H."/>
            <person name="Nakayama K."/>
        </authorList>
    </citation>
    <scope>NUCLEOTIDE SEQUENCE</scope>
</reference>
<dbReference type="EMBL" id="BQNB010020065">
    <property type="protein sequence ID" value="GJT91956.1"/>
    <property type="molecule type" value="Genomic_DNA"/>
</dbReference>
<sequence length="190" mass="21948">MDKYELIKNAKEEARLLAISKPEVIKVVQEEAKKIGLNPRKIASAKAGEKFKKAQDAKHQVLKREHTKKVKKSLKLRKHKFESYMCTINNRLKPETINDIKIHPKTKPLVTTIYRGTNGRNFDVHRPFAFVAFGISELDKLREIIPKKKNVVVHDLMNSLSQRYERIRKMPEELRIKSALPALALEQASS</sequence>
<proteinExistence type="predicted"/>
<reference evidence="1" key="1">
    <citation type="journal article" date="2022" name="Int. J. Mol. Sci.">
        <title>Draft Genome of Tanacetum Coccineum: Genomic Comparison of Closely Related Tanacetum-Family Plants.</title>
        <authorList>
            <person name="Yamashiro T."/>
            <person name="Shiraishi A."/>
            <person name="Nakayama K."/>
            <person name="Satake H."/>
        </authorList>
    </citation>
    <scope>NUCLEOTIDE SEQUENCE</scope>
</reference>
<evidence type="ECO:0000313" key="2">
    <source>
        <dbReference type="Proteomes" id="UP001151760"/>
    </source>
</evidence>
<evidence type="ECO:0000313" key="1">
    <source>
        <dbReference type="EMBL" id="GJT91956.1"/>
    </source>
</evidence>
<name>A0ABQ5HVT8_9ASTR</name>
<gene>
    <name evidence="1" type="ORF">Tco_1080801</name>
</gene>
<organism evidence="1 2">
    <name type="scientific">Tanacetum coccineum</name>
    <dbReference type="NCBI Taxonomy" id="301880"/>
    <lineage>
        <taxon>Eukaryota</taxon>
        <taxon>Viridiplantae</taxon>
        <taxon>Streptophyta</taxon>
        <taxon>Embryophyta</taxon>
        <taxon>Tracheophyta</taxon>
        <taxon>Spermatophyta</taxon>
        <taxon>Magnoliopsida</taxon>
        <taxon>eudicotyledons</taxon>
        <taxon>Gunneridae</taxon>
        <taxon>Pentapetalae</taxon>
        <taxon>asterids</taxon>
        <taxon>campanulids</taxon>
        <taxon>Asterales</taxon>
        <taxon>Asteraceae</taxon>
        <taxon>Asteroideae</taxon>
        <taxon>Anthemideae</taxon>
        <taxon>Anthemidinae</taxon>
        <taxon>Tanacetum</taxon>
    </lineage>
</organism>
<keyword evidence="2" id="KW-1185">Reference proteome</keyword>
<comment type="caution">
    <text evidence="1">The sequence shown here is derived from an EMBL/GenBank/DDBJ whole genome shotgun (WGS) entry which is preliminary data.</text>
</comment>
<accession>A0ABQ5HVT8</accession>
<protein>
    <submittedName>
        <fullName evidence="1">Uncharacterized protein</fullName>
    </submittedName>
</protein>